<evidence type="ECO:0000259" key="4">
    <source>
        <dbReference type="Pfam" id="PF01753"/>
    </source>
</evidence>
<organism evidence="6 7">
    <name type="scientific">Moniliophthora roreri</name>
    <name type="common">Frosty pod rot fungus</name>
    <name type="synonym">Monilia roreri</name>
    <dbReference type="NCBI Taxonomy" id="221103"/>
    <lineage>
        <taxon>Eukaryota</taxon>
        <taxon>Fungi</taxon>
        <taxon>Dikarya</taxon>
        <taxon>Basidiomycota</taxon>
        <taxon>Agaricomycotina</taxon>
        <taxon>Agaricomycetes</taxon>
        <taxon>Agaricomycetidae</taxon>
        <taxon>Agaricales</taxon>
        <taxon>Marasmiineae</taxon>
        <taxon>Marasmiaceae</taxon>
        <taxon>Moniliophthora</taxon>
    </lineage>
</organism>
<gene>
    <name evidence="6" type="ORF">WG66_2433</name>
</gene>
<protein>
    <submittedName>
        <fullName evidence="6">Uncharacterized protein</fullName>
    </submittedName>
</protein>
<dbReference type="GO" id="GO:0008270">
    <property type="term" value="F:zinc ion binding"/>
    <property type="evidence" value="ECO:0007669"/>
    <property type="project" value="UniProtKB-KW"/>
</dbReference>
<evidence type="ECO:0000256" key="3">
    <source>
        <dbReference type="ARBA" id="ARBA00022833"/>
    </source>
</evidence>
<dbReference type="AlphaFoldDB" id="A0A0W0G8U0"/>
<comment type="caution">
    <text evidence="6">The sequence shown here is derived from an EMBL/GenBank/DDBJ whole genome shotgun (WGS) entry which is preliminary data.</text>
</comment>
<dbReference type="Gene3D" id="3.10.290.30">
    <property type="entry name" value="MM3350-like"/>
    <property type="match status" value="1"/>
</dbReference>
<dbReference type="Gene3D" id="6.10.140.2220">
    <property type="match status" value="1"/>
</dbReference>
<evidence type="ECO:0000256" key="1">
    <source>
        <dbReference type="ARBA" id="ARBA00022723"/>
    </source>
</evidence>
<dbReference type="EMBL" id="LATX01000812">
    <property type="protein sequence ID" value="KTB44972.1"/>
    <property type="molecule type" value="Genomic_DNA"/>
</dbReference>
<evidence type="ECO:0000259" key="5">
    <source>
        <dbReference type="Pfam" id="PF07929"/>
    </source>
</evidence>
<keyword evidence="2" id="KW-0863">Zinc-finger</keyword>
<dbReference type="Pfam" id="PF01753">
    <property type="entry name" value="zf-MYND"/>
    <property type="match status" value="1"/>
</dbReference>
<dbReference type="InterPro" id="IPR002893">
    <property type="entry name" value="Znf_MYND"/>
</dbReference>
<dbReference type="eggNOG" id="ENOG502RFZU">
    <property type="taxonomic scope" value="Eukaryota"/>
</dbReference>
<dbReference type="Proteomes" id="UP000054988">
    <property type="component" value="Unassembled WGS sequence"/>
</dbReference>
<evidence type="ECO:0000256" key="2">
    <source>
        <dbReference type="ARBA" id="ARBA00022771"/>
    </source>
</evidence>
<keyword evidence="1" id="KW-0479">Metal-binding</keyword>
<name>A0A0W0G8U0_MONRR</name>
<accession>A0A0W0G8U0</accession>
<evidence type="ECO:0000313" key="7">
    <source>
        <dbReference type="Proteomes" id="UP000054988"/>
    </source>
</evidence>
<dbReference type="Pfam" id="PF07929">
    <property type="entry name" value="PRiA4_ORF3"/>
    <property type="match status" value="1"/>
</dbReference>
<dbReference type="InterPro" id="IPR012912">
    <property type="entry name" value="Plasmid_pRiA4b_Orf3-like"/>
</dbReference>
<dbReference type="InterPro" id="IPR024047">
    <property type="entry name" value="MM3350-like_sf"/>
</dbReference>
<dbReference type="SUPFAM" id="SSF159941">
    <property type="entry name" value="MM3350-like"/>
    <property type="match status" value="1"/>
</dbReference>
<reference evidence="6 7" key="1">
    <citation type="submission" date="2015-12" db="EMBL/GenBank/DDBJ databases">
        <title>Draft genome sequence of Moniliophthora roreri, the causal agent of frosty pod rot of cacao.</title>
        <authorList>
            <person name="Aime M.C."/>
            <person name="Diaz-Valderrama J.R."/>
            <person name="Kijpornyongpan T."/>
            <person name="Phillips-Mora W."/>
        </authorList>
    </citation>
    <scope>NUCLEOTIDE SEQUENCE [LARGE SCALE GENOMIC DNA]</scope>
    <source>
        <strain evidence="6 7">MCA 2952</strain>
    </source>
</reference>
<proteinExistence type="predicted"/>
<feature type="domain" description="Plasmid pRiA4b Orf3-like" evidence="5">
    <location>
        <begin position="215"/>
        <end position="294"/>
    </location>
</feature>
<feature type="domain" description="MYND-type" evidence="4">
    <location>
        <begin position="417"/>
        <end position="446"/>
    </location>
</feature>
<keyword evidence="3" id="KW-0862">Zinc</keyword>
<evidence type="ECO:0000313" key="6">
    <source>
        <dbReference type="EMBL" id="KTB44972.1"/>
    </source>
</evidence>
<sequence>MPGPTTISGTGSQADILRMISQMMGNPNGPPKYHYRKPKFIKLLPGDSGEGLPDVFFEDPYTFQPKPDLRGEIRSWGVFSDADDDMLRNITRMMQQGRYYMSELKNTPEEQFVKVLTERKRQNLLGVDLGDLPKQDVILRVYICDISDAQGHHRIWRQIRASAGLKIGISIIDAGHETCTPISLPTIKTDRLYGPKDANSVDCITYRNHVGCKWLPDDEYMLAHLFASEGQKIGYLYDFGDKWYHKIVVEKILLVERSDGQVEVITGGGMCPGENMKGPHNYCEFLKSHDQDDEVKKLLMHIPFMKEKKREILSSPNYQYFVKPPALFDPDKFDMGWTKERLAEALASSNSVRSGMPRRNYVTPTSLEGLNPRMQGDSKLKKGQSIKQTFTDPSDFPGYFKETTSNKKDSRSVSTSFCGKPGSAQLVLKTCGGCRRLLYCSKEHQTLLIIRSTGKLVTRRSAHESSLNSGSLVRPD</sequence>